<sequence>MYIAAHGYSLLTRSHQCVSVLLEKNSISDEGARAESLKGYLSHRNSHLLDEMQQRRLLLHVRIICECGISPVESTYFCAAAKLVAVWVYLDKL</sequence>
<dbReference type="EMBL" id="BGZK01000067">
    <property type="protein sequence ID" value="GBP14923.1"/>
    <property type="molecule type" value="Genomic_DNA"/>
</dbReference>
<organism evidence="1 2">
    <name type="scientific">Eumeta variegata</name>
    <name type="common">Bagworm moth</name>
    <name type="synonym">Eumeta japonica</name>
    <dbReference type="NCBI Taxonomy" id="151549"/>
    <lineage>
        <taxon>Eukaryota</taxon>
        <taxon>Metazoa</taxon>
        <taxon>Ecdysozoa</taxon>
        <taxon>Arthropoda</taxon>
        <taxon>Hexapoda</taxon>
        <taxon>Insecta</taxon>
        <taxon>Pterygota</taxon>
        <taxon>Neoptera</taxon>
        <taxon>Endopterygota</taxon>
        <taxon>Lepidoptera</taxon>
        <taxon>Glossata</taxon>
        <taxon>Ditrysia</taxon>
        <taxon>Tineoidea</taxon>
        <taxon>Psychidae</taxon>
        <taxon>Oiketicinae</taxon>
        <taxon>Eumeta</taxon>
    </lineage>
</organism>
<dbReference type="AlphaFoldDB" id="A0A4C1TK92"/>
<name>A0A4C1TK92_EUMVA</name>
<keyword evidence="2" id="KW-1185">Reference proteome</keyword>
<reference evidence="1 2" key="1">
    <citation type="journal article" date="2019" name="Commun. Biol.">
        <title>The bagworm genome reveals a unique fibroin gene that provides high tensile strength.</title>
        <authorList>
            <person name="Kono N."/>
            <person name="Nakamura H."/>
            <person name="Ohtoshi R."/>
            <person name="Tomita M."/>
            <person name="Numata K."/>
            <person name="Arakawa K."/>
        </authorList>
    </citation>
    <scope>NUCLEOTIDE SEQUENCE [LARGE SCALE GENOMIC DNA]</scope>
</reference>
<protein>
    <submittedName>
        <fullName evidence="1">Uncharacterized protein</fullName>
    </submittedName>
</protein>
<evidence type="ECO:0000313" key="2">
    <source>
        <dbReference type="Proteomes" id="UP000299102"/>
    </source>
</evidence>
<evidence type="ECO:0000313" key="1">
    <source>
        <dbReference type="EMBL" id="GBP14923.1"/>
    </source>
</evidence>
<comment type="caution">
    <text evidence="1">The sequence shown here is derived from an EMBL/GenBank/DDBJ whole genome shotgun (WGS) entry which is preliminary data.</text>
</comment>
<accession>A0A4C1TK92</accession>
<dbReference type="Proteomes" id="UP000299102">
    <property type="component" value="Unassembled WGS sequence"/>
</dbReference>
<proteinExistence type="predicted"/>
<gene>
    <name evidence="1" type="ORF">EVAR_75495_1</name>
</gene>